<evidence type="ECO:0000313" key="17">
    <source>
        <dbReference type="EMBL" id="KQL53535.1"/>
    </source>
</evidence>
<dbReference type="SUPFAM" id="SSF56519">
    <property type="entry name" value="Penicillin binding protein dimerisation domain"/>
    <property type="match status" value="1"/>
</dbReference>
<dbReference type="GO" id="GO:0071555">
    <property type="term" value="P:cell wall organization"/>
    <property type="evidence" value="ECO:0007669"/>
    <property type="project" value="UniProtKB-KW"/>
</dbReference>
<dbReference type="Pfam" id="PF00905">
    <property type="entry name" value="Transpeptidase"/>
    <property type="match status" value="1"/>
</dbReference>
<reference evidence="17 18" key="1">
    <citation type="submission" date="2015-09" db="EMBL/GenBank/DDBJ databases">
        <title>Genome sequencing project for genomic taxonomy and phylogenomics of Bacillus-like bacteria.</title>
        <authorList>
            <person name="Liu B."/>
            <person name="Wang J."/>
            <person name="Zhu Y."/>
            <person name="Liu G."/>
            <person name="Chen Q."/>
            <person name="Chen Z."/>
            <person name="Lan J."/>
            <person name="Che J."/>
            <person name="Ge C."/>
            <person name="Shi H."/>
            <person name="Pan Z."/>
            <person name="Liu X."/>
        </authorList>
    </citation>
    <scope>NUCLEOTIDE SEQUENCE [LARGE SCALE GENOMIC DNA]</scope>
    <source>
        <strain evidence="17 18">LMG 18435</strain>
    </source>
</reference>
<evidence type="ECO:0000256" key="6">
    <source>
        <dbReference type="ARBA" id="ARBA00022475"/>
    </source>
</evidence>
<proteinExistence type="inferred from homology"/>
<sequence>MKKTKKKKRTHVPLRMNMLFFVVFVLFSCLILRLGIVQIVHGQDYKREIARTEDVTVDTSVPRGKIYDRNHKLVVGNKPLNAITYTRSKTTSQEEMLNEARKLATLIKKDSPDDLKSITVRDRKDYWIMLHPDEAKAKITDAEWKKLKDGKLSDSDIYQMQLDRITDKEINSFSKQQLAVLAIYREMSSGYALSPQIIKNKNVTPKEFAVVNENLSSLPGVDTTTDWERYNVFKSDTGDAVLGSVLGNVSSSKEGLPKELVDYYLSRGYSRNDRVGKSYLEYQYEDVLQGQKEKVKNKTDKSGNVLESEVVSKGKRGDDLVLSIDIDLQQQVEKIIEKELAKNKPGHRFLDRAFVSVMDPNTGDLLTMAGKQYVTDPKTGKTVLADYALGNMTTSYSPGSVVKAATVLTGYQTGVIHPGEVQVDQPLKFAGTKVKKSWTPYGMGPISDLTALKRSSNVYMMLIAMKIGGQYTYVPNGSLSINKLDAIKKLRYNFNQFGLGVKTGIDLPGESAGYGGGVPKESGNVLDFAFGQYDTYTPLQLVQYISTIANGGYRIQPHIVKEIREPSEKSDELGPIIDEIQPNVLNTLSMKSSWIDHVKKGLWEVVNEQGGTAYGHINKEYKVAGKTGTAQGLYDGPKASEYWKRNELPPMTWNVTFAGYAPYDHPEVAISVVVPWSYEGTQADPHVNLEIADQVFKAYFDLKKKREKEGLDKSNSTQKVENAKDAKITNSSTNTSSSAQ</sequence>
<dbReference type="PANTHER" id="PTHR30627">
    <property type="entry name" value="PEPTIDOGLYCAN D,D-TRANSPEPTIDASE"/>
    <property type="match status" value="1"/>
</dbReference>
<evidence type="ECO:0000256" key="13">
    <source>
        <dbReference type="ARBA" id="ARBA00034000"/>
    </source>
</evidence>
<evidence type="ECO:0000256" key="10">
    <source>
        <dbReference type="ARBA" id="ARBA00022989"/>
    </source>
</evidence>
<dbReference type="InterPro" id="IPR001460">
    <property type="entry name" value="PCN-bd_Tpept"/>
</dbReference>
<dbReference type="SUPFAM" id="SSF56601">
    <property type="entry name" value="beta-lactamase/transpeptidase-like"/>
    <property type="match status" value="1"/>
</dbReference>
<evidence type="ECO:0000259" key="15">
    <source>
        <dbReference type="Pfam" id="PF00905"/>
    </source>
</evidence>
<keyword evidence="8" id="KW-0133">Cell shape</keyword>
<keyword evidence="10" id="KW-1133">Transmembrane helix</keyword>
<dbReference type="Pfam" id="PF03717">
    <property type="entry name" value="PBP_dimer"/>
    <property type="match status" value="1"/>
</dbReference>
<comment type="catalytic activity">
    <reaction evidence="13">
        <text>Preferential cleavage: (Ac)2-L-Lys-D-Ala-|-D-Ala. Also transpeptidation of peptidyl-alanyl moieties that are N-acyl substituents of D-alanine.</text>
        <dbReference type="EC" id="3.4.16.4"/>
    </reaction>
</comment>
<dbReference type="Gene3D" id="3.40.710.10">
    <property type="entry name" value="DD-peptidase/beta-lactamase superfamily"/>
    <property type="match status" value="1"/>
</dbReference>
<dbReference type="STRING" id="157838.AN964_08520"/>
<dbReference type="AlphaFoldDB" id="A0A0Q3WX56"/>
<dbReference type="InterPro" id="IPR005311">
    <property type="entry name" value="PBP_dimer"/>
</dbReference>
<feature type="compositionally biased region" description="Low complexity" evidence="14">
    <location>
        <begin position="729"/>
        <end position="740"/>
    </location>
</feature>
<evidence type="ECO:0000256" key="4">
    <source>
        <dbReference type="ARBA" id="ARBA00007171"/>
    </source>
</evidence>
<keyword evidence="11" id="KW-0472">Membrane</keyword>
<evidence type="ECO:0000256" key="2">
    <source>
        <dbReference type="ARBA" id="ARBA00004236"/>
    </source>
</evidence>
<feature type="region of interest" description="Disordered" evidence="14">
    <location>
        <begin position="707"/>
        <end position="740"/>
    </location>
</feature>
<comment type="subcellular location">
    <subcellularLocation>
        <location evidence="2">Cell membrane</location>
    </subcellularLocation>
    <subcellularLocation>
        <location evidence="1">Membrane</location>
        <topology evidence="1">Single-pass membrane protein</topology>
    </subcellularLocation>
</comment>
<feature type="domain" description="Penicillin-binding protein transpeptidase" evidence="15">
    <location>
        <begin position="354"/>
        <end position="695"/>
    </location>
</feature>
<evidence type="ECO:0000256" key="11">
    <source>
        <dbReference type="ARBA" id="ARBA00023136"/>
    </source>
</evidence>
<evidence type="ECO:0000259" key="16">
    <source>
        <dbReference type="Pfam" id="PF03717"/>
    </source>
</evidence>
<keyword evidence="18" id="KW-1185">Reference proteome</keyword>
<keyword evidence="9" id="KW-0573">Peptidoglycan synthesis</keyword>
<dbReference type="Proteomes" id="UP000051888">
    <property type="component" value="Unassembled WGS sequence"/>
</dbReference>
<dbReference type="Gene3D" id="1.10.10.1230">
    <property type="entry name" value="Penicillin-binding protein, N-terminal non-catalytic domain, head sub-domain"/>
    <property type="match status" value="1"/>
</dbReference>
<name>A0A0Q3WX56_9BACI</name>
<keyword evidence="6" id="KW-1003">Cell membrane</keyword>
<dbReference type="EMBL" id="LJJC01000004">
    <property type="protein sequence ID" value="KQL53535.1"/>
    <property type="molecule type" value="Genomic_DNA"/>
</dbReference>
<gene>
    <name evidence="17" type="ORF">AN964_08520</name>
</gene>
<evidence type="ECO:0000313" key="18">
    <source>
        <dbReference type="Proteomes" id="UP000051888"/>
    </source>
</evidence>
<dbReference type="PANTHER" id="PTHR30627:SF2">
    <property type="entry name" value="PEPTIDOGLYCAN D,D-TRANSPEPTIDASE MRDA"/>
    <property type="match status" value="1"/>
</dbReference>
<dbReference type="UniPathway" id="UPA00219"/>
<comment type="similarity">
    <text evidence="4">Belongs to the transpeptidase family.</text>
</comment>
<dbReference type="OrthoDB" id="9770103at2"/>
<dbReference type="InterPro" id="IPR012338">
    <property type="entry name" value="Beta-lactam/transpept-like"/>
</dbReference>
<protein>
    <recommendedName>
        <fullName evidence="5">serine-type D-Ala-D-Ala carboxypeptidase</fullName>
        <ecNumber evidence="5">3.4.16.4</ecNumber>
    </recommendedName>
</protein>
<dbReference type="EC" id="3.4.16.4" evidence="5"/>
<evidence type="ECO:0000256" key="8">
    <source>
        <dbReference type="ARBA" id="ARBA00022960"/>
    </source>
</evidence>
<evidence type="ECO:0000256" key="5">
    <source>
        <dbReference type="ARBA" id="ARBA00012448"/>
    </source>
</evidence>
<dbReference type="GO" id="GO:0008658">
    <property type="term" value="F:penicillin binding"/>
    <property type="evidence" value="ECO:0007669"/>
    <property type="project" value="InterPro"/>
</dbReference>
<dbReference type="GO" id="GO:0009002">
    <property type="term" value="F:serine-type D-Ala-D-Ala carboxypeptidase activity"/>
    <property type="evidence" value="ECO:0007669"/>
    <property type="project" value="UniProtKB-EC"/>
</dbReference>
<accession>A0A0Q3WX56</accession>
<dbReference type="PATRIC" id="fig|157838.3.peg.1868"/>
<evidence type="ECO:0000256" key="14">
    <source>
        <dbReference type="SAM" id="MobiDB-lite"/>
    </source>
</evidence>
<evidence type="ECO:0000256" key="1">
    <source>
        <dbReference type="ARBA" id="ARBA00004167"/>
    </source>
</evidence>
<dbReference type="InterPro" id="IPR036138">
    <property type="entry name" value="PBP_dimer_sf"/>
</dbReference>
<comment type="pathway">
    <text evidence="3">Cell wall biogenesis; peptidoglycan biosynthesis.</text>
</comment>
<dbReference type="GO" id="GO:0009252">
    <property type="term" value="P:peptidoglycan biosynthetic process"/>
    <property type="evidence" value="ECO:0007669"/>
    <property type="project" value="UniProtKB-UniPathway"/>
</dbReference>
<comment type="caution">
    <text evidence="17">The sequence shown here is derived from an EMBL/GenBank/DDBJ whole genome shotgun (WGS) entry which is preliminary data.</text>
</comment>
<feature type="domain" description="Penicillin-binding protein dimerisation" evidence="16">
    <location>
        <begin position="60"/>
        <end position="308"/>
    </location>
</feature>
<dbReference type="GO" id="GO:0005886">
    <property type="term" value="C:plasma membrane"/>
    <property type="evidence" value="ECO:0007669"/>
    <property type="project" value="UniProtKB-SubCell"/>
</dbReference>
<dbReference type="GO" id="GO:0008360">
    <property type="term" value="P:regulation of cell shape"/>
    <property type="evidence" value="ECO:0007669"/>
    <property type="project" value="UniProtKB-KW"/>
</dbReference>
<keyword evidence="7" id="KW-0812">Transmembrane</keyword>
<evidence type="ECO:0000256" key="9">
    <source>
        <dbReference type="ARBA" id="ARBA00022984"/>
    </source>
</evidence>
<evidence type="ECO:0000256" key="7">
    <source>
        <dbReference type="ARBA" id="ARBA00022692"/>
    </source>
</evidence>
<evidence type="ECO:0000256" key="12">
    <source>
        <dbReference type="ARBA" id="ARBA00023316"/>
    </source>
</evidence>
<dbReference type="RefSeq" id="WP_055739266.1">
    <property type="nucleotide sequence ID" value="NZ_JAAIWL010000011.1"/>
</dbReference>
<organism evidence="17 18">
    <name type="scientific">Heyndrickxia shackletonii</name>
    <dbReference type="NCBI Taxonomy" id="157838"/>
    <lineage>
        <taxon>Bacteria</taxon>
        <taxon>Bacillati</taxon>
        <taxon>Bacillota</taxon>
        <taxon>Bacilli</taxon>
        <taxon>Bacillales</taxon>
        <taxon>Bacillaceae</taxon>
        <taxon>Heyndrickxia</taxon>
    </lineage>
</organism>
<evidence type="ECO:0000256" key="3">
    <source>
        <dbReference type="ARBA" id="ARBA00004752"/>
    </source>
</evidence>
<dbReference type="InterPro" id="IPR050515">
    <property type="entry name" value="Beta-lactam/transpept"/>
</dbReference>
<dbReference type="GO" id="GO:0071972">
    <property type="term" value="F:peptidoglycan L,D-transpeptidase activity"/>
    <property type="evidence" value="ECO:0007669"/>
    <property type="project" value="TreeGrafter"/>
</dbReference>
<dbReference type="Gene3D" id="3.90.1310.10">
    <property type="entry name" value="Penicillin-binding protein 2a (Domain 2)"/>
    <property type="match status" value="1"/>
</dbReference>
<dbReference type="PROSITE" id="PS51257">
    <property type="entry name" value="PROKAR_LIPOPROTEIN"/>
    <property type="match status" value="1"/>
</dbReference>
<keyword evidence="12" id="KW-0961">Cell wall biogenesis/degradation</keyword>